<feature type="compositionally biased region" description="Basic and acidic residues" evidence="2">
    <location>
        <begin position="358"/>
        <end position="369"/>
    </location>
</feature>
<feature type="transmembrane region" description="Helical" evidence="3">
    <location>
        <begin position="314"/>
        <end position="341"/>
    </location>
</feature>
<accession>A0AAV2S9W7</accession>
<dbReference type="GO" id="GO:0009653">
    <property type="term" value="P:anatomical structure morphogenesis"/>
    <property type="evidence" value="ECO:0007669"/>
    <property type="project" value="UniProtKB-ARBA"/>
</dbReference>
<evidence type="ECO:0000313" key="6">
    <source>
        <dbReference type="Proteomes" id="UP001497623"/>
    </source>
</evidence>
<feature type="compositionally biased region" description="Polar residues" evidence="2">
    <location>
        <begin position="289"/>
        <end position="301"/>
    </location>
</feature>
<feature type="region of interest" description="Disordered" evidence="2">
    <location>
        <begin position="358"/>
        <end position="523"/>
    </location>
</feature>
<evidence type="ECO:0000313" key="5">
    <source>
        <dbReference type="EMBL" id="CAL4177872.1"/>
    </source>
</evidence>
<dbReference type="SUPFAM" id="SSF48726">
    <property type="entry name" value="Immunoglobulin"/>
    <property type="match status" value="1"/>
</dbReference>
<feature type="non-terminal residue" evidence="5">
    <location>
        <position position="1"/>
    </location>
</feature>
<dbReference type="InterPro" id="IPR036179">
    <property type="entry name" value="Ig-like_dom_sf"/>
</dbReference>
<feature type="compositionally biased region" description="Basic and acidic residues" evidence="2">
    <location>
        <begin position="462"/>
        <end position="477"/>
    </location>
</feature>
<keyword evidence="3" id="KW-1133">Transmembrane helix</keyword>
<dbReference type="Pfam" id="PF00041">
    <property type="entry name" value="fn3"/>
    <property type="match status" value="2"/>
</dbReference>
<keyword evidence="1" id="KW-0393">Immunoglobulin domain</keyword>
<comment type="caution">
    <text evidence="5">The sequence shown here is derived from an EMBL/GenBank/DDBJ whole genome shotgun (WGS) entry which is preliminary data.</text>
</comment>
<evidence type="ECO:0000256" key="2">
    <source>
        <dbReference type="SAM" id="MobiDB-lite"/>
    </source>
</evidence>
<keyword evidence="3" id="KW-0812">Transmembrane</keyword>
<dbReference type="InterPro" id="IPR036116">
    <property type="entry name" value="FN3_sf"/>
</dbReference>
<dbReference type="GO" id="GO:0030154">
    <property type="term" value="P:cell differentiation"/>
    <property type="evidence" value="ECO:0007669"/>
    <property type="project" value="UniProtKB-ARBA"/>
</dbReference>
<dbReference type="InterPro" id="IPR013783">
    <property type="entry name" value="Ig-like_fold"/>
</dbReference>
<keyword evidence="3" id="KW-0472">Membrane</keyword>
<reference evidence="5 6" key="1">
    <citation type="submission" date="2024-05" db="EMBL/GenBank/DDBJ databases">
        <authorList>
            <person name="Wallberg A."/>
        </authorList>
    </citation>
    <scope>NUCLEOTIDE SEQUENCE [LARGE SCALE GENOMIC DNA]</scope>
</reference>
<dbReference type="InterPro" id="IPR003961">
    <property type="entry name" value="FN3_dom"/>
</dbReference>
<dbReference type="AlphaFoldDB" id="A0AAV2S9W7"/>
<dbReference type="PROSITE" id="PS50853">
    <property type="entry name" value="FN3"/>
    <property type="match status" value="2"/>
</dbReference>
<feature type="region of interest" description="Disordered" evidence="2">
    <location>
        <begin position="272"/>
        <end position="308"/>
    </location>
</feature>
<feature type="domain" description="Fibronectin type-III" evidence="4">
    <location>
        <begin position="71"/>
        <end position="169"/>
    </location>
</feature>
<dbReference type="SMART" id="SM00060">
    <property type="entry name" value="FN3"/>
    <property type="match status" value="2"/>
</dbReference>
<dbReference type="SUPFAM" id="SSF49265">
    <property type="entry name" value="Fibronectin type III"/>
    <property type="match status" value="1"/>
</dbReference>
<dbReference type="PANTHER" id="PTHR14340:SF9">
    <property type="entry name" value="FIBRONECTIN TYPE-III DOMAIN-CONTAINING PROTEIN"/>
    <property type="match status" value="1"/>
</dbReference>
<proteinExistence type="predicted"/>
<evidence type="ECO:0000259" key="4">
    <source>
        <dbReference type="PROSITE" id="PS50853"/>
    </source>
</evidence>
<dbReference type="CDD" id="cd00096">
    <property type="entry name" value="Ig"/>
    <property type="match status" value="1"/>
</dbReference>
<dbReference type="EMBL" id="CAXKWB010056092">
    <property type="protein sequence ID" value="CAL4177872.1"/>
    <property type="molecule type" value="Genomic_DNA"/>
</dbReference>
<feature type="compositionally biased region" description="Basic and acidic residues" evidence="2">
    <location>
        <begin position="489"/>
        <end position="501"/>
    </location>
</feature>
<dbReference type="PANTHER" id="PTHR14340">
    <property type="entry name" value="MICROFIBRIL-ASSOCIATED GLYCOPROTEIN 3"/>
    <property type="match status" value="1"/>
</dbReference>
<name>A0AAV2S9W7_MEGNR</name>
<protein>
    <recommendedName>
        <fullName evidence="4">Fibronectin type-III domain-containing protein</fullName>
    </recommendedName>
</protein>
<evidence type="ECO:0000256" key="1">
    <source>
        <dbReference type="ARBA" id="ARBA00023319"/>
    </source>
</evidence>
<dbReference type="CDD" id="cd00063">
    <property type="entry name" value="FN3"/>
    <property type="match status" value="2"/>
</dbReference>
<dbReference type="Proteomes" id="UP001497623">
    <property type="component" value="Unassembled WGS sequence"/>
</dbReference>
<feature type="compositionally biased region" description="Basic and acidic residues" evidence="2">
    <location>
        <begin position="378"/>
        <end position="448"/>
    </location>
</feature>
<dbReference type="Pfam" id="PF07679">
    <property type="entry name" value="I-set"/>
    <property type="match status" value="1"/>
</dbReference>
<dbReference type="InterPro" id="IPR013098">
    <property type="entry name" value="Ig_I-set"/>
</dbReference>
<keyword evidence="6" id="KW-1185">Reference proteome</keyword>
<dbReference type="Gene3D" id="2.60.40.10">
    <property type="entry name" value="Immunoglobulins"/>
    <property type="match status" value="3"/>
</dbReference>
<evidence type="ECO:0000256" key="3">
    <source>
        <dbReference type="SAM" id="Phobius"/>
    </source>
</evidence>
<sequence>ISRRSVQWYLRNEEIQAEDANFQIMSVGPIGTLQVNPVDNSYFGVYTCQATNLLGAHDYDIELKQAEAPGAVSNVKVDKLTATTITWQITDPMNDGGRPIEGYNMEFRLQDSTWDEAQAQFWTKGSEYTVERLVPDSTYIFRFSAKNEVGYGVTGGEQAQTMPKRAAPEEPFIFDLTEGMYESPYPNHYVIQWRVPLDNGEPIDNFQIIHYQMKNESGKLERTEDSTTTEVSYPGDTSYKLEDLMPSTIYKIELRAHNVIGFSQPAEGIIKTAHDPSAPVTGSGEISDAVTSSAPPTTSNPAHGEIPGASTQSIGIGIIIAIVIIAAIIIAVVVDVSCYFANKTGVLAKVLGSREPKDKDKEAMLEDGKNASADTLNEDPKDQVKTVPDEKPITEKPISEKPITEKPVTEKPITEKNNSEKPLPEETDKISEKKDVIENEKETGEVHEGNGQMKPAPTPEPQKQELQEADDKAKQEPEPTETTPMIQGGKEDKEAILMEEKKEEEENLKKSASKTSVNKDAPA</sequence>
<feature type="non-terminal residue" evidence="5">
    <location>
        <position position="523"/>
    </location>
</feature>
<feature type="domain" description="Fibronectin type-III" evidence="4">
    <location>
        <begin position="172"/>
        <end position="276"/>
    </location>
</feature>
<organism evidence="5 6">
    <name type="scientific">Meganyctiphanes norvegica</name>
    <name type="common">Northern krill</name>
    <name type="synonym">Thysanopoda norvegica</name>
    <dbReference type="NCBI Taxonomy" id="48144"/>
    <lineage>
        <taxon>Eukaryota</taxon>
        <taxon>Metazoa</taxon>
        <taxon>Ecdysozoa</taxon>
        <taxon>Arthropoda</taxon>
        <taxon>Crustacea</taxon>
        <taxon>Multicrustacea</taxon>
        <taxon>Malacostraca</taxon>
        <taxon>Eumalacostraca</taxon>
        <taxon>Eucarida</taxon>
        <taxon>Euphausiacea</taxon>
        <taxon>Euphausiidae</taxon>
        <taxon>Meganyctiphanes</taxon>
    </lineage>
</organism>
<gene>
    <name evidence="5" type="ORF">MNOR_LOCUS34959</name>
</gene>